<evidence type="ECO:0000256" key="2">
    <source>
        <dbReference type="ARBA" id="ARBA00022475"/>
    </source>
</evidence>
<evidence type="ECO:0000256" key="6">
    <source>
        <dbReference type="ARBA" id="ARBA00038076"/>
    </source>
</evidence>
<feature type="transmembrane region" description="Helical" evidence="8">
    <location>
        <begin position="718"/>
        <end position="745"/>
    </location>
</feature>
<comment type="subcellular location">
    <subcellularLocation>
        <location evidence="1">Cell membrane</location>
        <topology evidence="1">Multi-pass membrane protein</topology>
    </subcellularLocation>
</comment>
<sequence length="787" mass="85227">MNDFIRNSIRHDWRRLLAVFVAVFLAVPSFLLLTSSVNKNRLEVGETIQQNWRGSFDLLLRPTGSRTDLETQQNLVTPNFLNHIYGGITMEQLSQVRSLGLVEVAAPVATIGYLPINLLPSIDITQQLPPSQRQLVRYTTTLTANQGAKREIPAGPFYTYFTPQPLDTNGELCEETLTEGEPARLSPWGYQNLPIFVMGHRAEAEKQISPCTNQFPGHNELISNLLEVPLGITAIDPKAEAQLVNLNQAIVTGRNLRPSDGASEVSVSADFRRLDPGATPENGNGNKGQGAENPGFTVAFTRKNVLPILLSNHLGPVDLNVNTKVESLGTDLADRFVKNTQAPNTDPTQNPLAETITQAPAENSQNYQYTFQDIWQNTIAAIVSSWPETPADQIEAATFKRRVREPLIAVNKLVRTGTLPLTAEGTDWKVTPQGSGQKYNSDETQIVPSDHDENYREITEIALPTDESRTIDFMPVGIFDPNKLAASPNDKTNTEPNTQGGTGTTEGGEPTPTAGQNPASLSPTPLGTYRTELPVGADQASRDALGNQPLQPNLNPTGYLSTPPAILTTLDGMVSLLQKTKPELAKAPISAIRVRVKDIDQYSPENIEKLRVVGEQIQNLTGLEVDIMAGGSPSPQTIKLPANGKLPALTLTENWTKKGTSTQIVKAIDQKSLVIFALILLSALLTTTIAASALVGAKKHQIGVLLAIGWTSSSIRRALIAEVTTVGALAGLLGLGITYLLGAFLKLGWPWYQPLLTLPIAILVTVVAAWLGTRKLSQQTPREALAS</sequence>
<accession>A0A1D9MHZ1</accession>
<dbReference type="PANTHER" id="PTHR30572:SF4">
    <property type="entry name" value="ABC TRANSPORTER PERMEASE YTRF"/>
    <property type="match status" value="1"/>
</dbReference>
<protein>
    <recommendedName>
        <fullName evidence="9">ABC3 transporter permease C-terminal domain-containing protein</fullName>
    </recommendedName>
</protein>
<dbReference type="KEGG" id="avu:BK816_00360"/>
<keyword evidence="3 8" id="KW-0812">Transmembrane</keyword>
<feature type="region of interest" description="Disordered" evidence="7">
    <location>
        <begin position="481"/>
        <end position="531"/>
    </location>
</feature>
<keyword evidence="5 8" id="KW-0472">Membrane</keyword>
<evidence type="ECO:0000259" key="9">
    <source>
        <dbReference type="Pfam" id="PF02687"/>
    </source>
</evidence>
<dbReference type="Pfam" id="PF02687">
    <property type="entry name" value="FtsX"/>
    <property type="match status" value="1"/>
</dbReference>
<dbReference type="STRING" id="1912795.BK816_00360"/>
<feature type="transmembrane region" description="Helical" evidence="8">
    <location>
        <begin position="751"/>
        <end position="772"/>
    </location>
</feature>
<feature type="domain" description="ABC3 transporter permease C-terminal" evidence="9">
    <location>
        <begin position="674"/>
        <end position="781"/>
    </location>
</feature>
<dbReference type="AlphaFoldDB" id="A0A1D9MHZ1"/>
<keyword evidence="2" id="KW-1003">Cell membrane</keyword>
<evidence type="ECO:0000256" key="1">
    <source>
        <dbReference type="ARBA" id="ARBA00004651"/>
    </source>
</evidence>
<dbReference type="RefSeq" id="WP_071163397.1">
    <property type="nucleotide sequence ID" value="NZ_CP017812.1"/>
</dbReference>
<evidence type="ECO:0000256" key="4">
    <source>
        <dbReference type="ARBA" id="ARBA00022989"/>
    </source>
</evidence>
<dbReference type="PANTHER" id="PTHR30572">
    <property type="entry name" value="MEMBRANE COMPONENT OF TRANSPORTER-RELATED"/>
    <property type="match status" value="1"/>
</dbReference>
<evidence type="ECO:0000256" key="3">
    <source>
        <dbReference type="ARBA" id="ARBA00022692"/>
    </source>
</evidence>
<comment type="similarity">
    <text evidence="6">Belongs to the ABC-4 integral membrane protein family.</text>
</comment>
<evidence type="ECO:0000256" key="7">
    <source>
        <dbReference type="SAM" id="MobiDB-lite"/>
    </source>
</evidence>
<dbReference type="GO" id="GO:0022857">
    <property type="term" value="F:transmembrane transporter activity"/>
    <property type="evidence" value="ECO:0007669"/>
    <property type="project" value="TreeGrafter"/>
</dbReference>
<feature type="compositionally biased region" description="Polar residues" evidence="7">
    <location>
        <begin position="514"/>
        <end position="525"/>
    </location>
</feature>
<dbReference type="EMBL" id="CP017812">
    <property type="protein sequence ID" value="AOZ71931.1"/>
    <property type="molecule type" value="Genomic_DNA"/>
</dbReference>
<reference evidence="10 11" key="1">
    <citation type="submission" date="2016-10" db="EMBL/GenBank/DDBJ databases">
        <title>Actinomyces aegypiusis sp. nov., isolated from the Aegypius monachus in Qinghai Tibet Plateau China.</title>
        <authorList>
            <person name="Wang Y."/>
        </authorList>
    </citation>
    <scope>NUCLEOTIDE SEQUENCE [LARGE SCALE GENOMIC DNA]</scope>
    <source>
        <strain evidence="10 11">VUL4_3</strain>
    </source>
</reference>
<feature type="region of interest" description="Disordered" evidence="7">
    <location>
        <begin position="272"/>
        <end position="295"/>
    </location>
</feature>
<dbReference type="GO" id="GO:0005886">
    <property type="term" value="C:plasma membrane"/>
    <property type="evidence" value="ECO:0007669"/>
    <property type="project" value="UniProtKB-SubCell"/>
</dbReference>
<organism evidence="10 11">
    <name type="scientific">Boudabousia tangfeifanii</name>
    <dbReference type="NCBI Taxonomy" id="1912795"/>
    <lineage>
        <taxon>Bacteria</taxon>
        <taxon>Bacillati</taxon>
        <taxon>Actinomycetota</taxon>
        <taxon>Actinomycetes</taxon>
        <taxon>Actinomycetales</taxon>
        <taxon>Actinomycetaceae</taxon>
        <taxon>Boudabousia</taxon>
    </lineage>
</organism>
<evidence type="ECO:0000256" key="8">
    <source>
        <dbReference type="SAM" id="Phobius"/>
    </source>
</evidence>
<feature type="transmembrane region" description="Helical" evidence="8">
    <location>
        <begin position="673"/>
        <end position="697"/>
    </location>
</feature>
<evidence type="ECO:0000313" key="11">
    <source>
        <dbReference type="Proteomes" id="UP000176288"/>
    </source>
</evidence>
<gene>
    <name evidence="10" type="ORF">BK816_00360</name>
</gene>
<proteinExistence type="inferred from homology"/>
<evidence type="ECO:0000256" key="5">
    <source>
        <dbReference type="ARBA" id="ARBA00023136"/>
    </source>
</evidence>
<dbReference type="OrthoDB" id="3268975at2"/>
<name>A0A1D9MHZ1_9ACTO</name>
<keyword evidence="4 8" id="KW-1133">Transmembrane helix</keyword>
<evidence type="ECO:0000313" key="10">
    <source>
        <dbReference type="EMBL" id="AOZ71931.1"/>
    </source>
</evidence>
<dbReference type="InterPro" id="IPR050250">
    <property type="entry name" value="Macrolide_Exporter_MacB"/>
</dbReference>
<dbReference type="Proteomes" id="UP000176288">
    <property type="component" value="Chromosome"/>
</dbReference>
<keyword evidence="11" id="KW-1185">Reference proteome</keyword>
<dbReference type="InterPro" id="IPR003838">
    <property type="entry name" value="ABC3_permease_C"/>
</dbReference>